<evidence type="ECO:0000313" key="3">
    <source>
        <dbReference type="EMBL" id="CAE7228809.1"/>
    </source>
</evidence>
<comment type="caution">
    <text evidence="3">The sequence shown here is derived from an EMBL/GenBank/DDBJ whole genome shotgun (WGS) entry which is preliminary data.</text>
</comment>
<feature type="transmembrane region" description="Helical" evidence="2">
    <location>
        <begin position="186"/>
        <end position="210"/>
    </location>
</feature>
<feature type="transmembrane region" description="Helical" evidence="2">
    <location>
        <begin position="145"/>
        <end position="166"/>
    </location>
</feature>
<dbReference type="Proteomes" id="UP000604046">
    <property type="component" value="Unassembled WGS sequence"/>
</dbReference>
<keyword evidence="2" id="KW-1133">Transmembrane helix</keyword>
<evidence type="ECO:0000256" key="1">
    <source>
        <dbReference type="SAM" id="MobiDB-lite"/>
    </source>
</evidence>
<feature type="compositionally biased region" description="Polar residues" evidence="1">
    <location>
        <begin position="415"/>
        <end position="429"/>
    </location>
</feature>
<feature type="transmembrane region" description="Helical" evidence="2">
    <location>
        <begin position="256"/>
        <end position="278"/>
    </location>
</feature>
<gene>
    <name evidence="3" type="ORF">SNAT2548_LOCUS9141</name>
</gene>
<feature type="transmembrane region" description="Helical" evidence="2">
    <location>
        <begin position="64"/>
        <end position="85"/>
    </location>
</feature>
<reference evidence="3" key="1">
    <citation type="submission" date="2021-02" db="EMBL/GenBank/DDBJ databases">
        <authorList>
            <person name="Dougan E. K."/>
            <person name="Rhodes N."/>
            <person name="Thang M."/>
            <person name="Chan C."/>
        </authorList>
    </citation>
    <scope>NUCLEOTIDE SEQUENCE</scope>
</reference>
<keyword evidence="2" id="KW-0472">Membrane</keyword>
<evidence type="ECO:0000313" key="4">
    <source>
        <dbReference type="Proteomes" id="UP000604046"/>
    </source>
</evidence>
<proteinExistence type="predicted"/>
<organism evidence="3 4">
    <name type="scientific">Symbiodinium natans</name>
    <dbReference type="NCBI Taxonomy" id="878477"/>
    <lineage>
        <taxon>Eukaryota</taxon>
        <taxon>Sar</taxon>
        <taxon>Alveolata</taxon>
        <taxon>Dinophyceae</taxon>
        <taxon>Suessiales</taxon>
        <taxon>Symbiodiniaceae</taxon>
        <taxon>Symbiodinium</taxon>
    </lineage>
</organism>
<keyword evidence="2" id="KW-0812">Transmembrane</keyword>
<dbReference type="EMBL" id="CAJNDS010000702">
    <property type="protein sequence ID" value="CAE7228809.1"/>
    <property type="molecule type" value="Genomic_DNA"/>
</dbReference>
<feature type="transmembrane region" description="Helical" evidence="2">
    <location>
        <begin position="336"/>
        <end position="358"/>
    </location>
</feature>
<accession>A0A812KIU1</accession>
<name>A0A812KIU1_9DINO</name>
<evidence type="ECO:0000256" key="2">
    <source>
        <dbReference type="SAM" id="Phobius"/>
    </source>
</evidence>
<dbReference type="AlphaFoldDB" id="A0A812KIU1"/>
<feature type="transmembrane region" description="Helical" evidence="2">
    <location>
        <begin position="12"/>
        <end position="44"/>
    </location>
</feature>
<keyword evidence="4" id="KW-1185">Reference proteome</keyword>
<feature type="transmembrane region" description="Helical" evidence="2">
    <location>
        <begin position="112"/>
        <end position="133"/>
    </location>
</feature>
<feature type="region of interest" description="Disordered" evidence="1">
    <location>
        <begin position="401"/>
        <end position="429"/>
    </location>
</feature>
<feature type="transmembrane region" description="Helical" evidence="2">
    <location>
        <begin position="231"/>
        <end position="250"/>
    </location>
</feature>
<protein>
    <submittedName>
        <fullName evidence="3">Uncharacterized protein</fullName>
    </submittedName>
</protein>
<sequence length="830" mass="92039">MTYFADINPLYLRWAAGILVSLVGIGLCFWNLLTGSTVIAFAAYVMGHWVLKRHSRPFVYSTRIVLAAGFLLSTAFITLMPWTFYGGHEGCSAFSPTMETRHGYHFGDFWTLMWALHAVNWILLPIVVNLVLAEHPASTYVRDSWRCVAFTWAAQAMKTAGMVMWTCTGSDRNKDGVRDSAYVTQPLARFLLPASGTMLFFCDIWCLRLMQVRLRALEESFGEPLPFTQPIRWLCRIVTACALSGTFVGLLPNAVIFVGFAASTLGLGSLTLLMCLSIQVPLKALTAMPAAQGDPSASDGVGSDSVHSLRHGSSRASIQLEDDMAFARKVLRRSQLAVILAGLSMVWHHGAFGLRLFAPSKLVFSAYQYGHMCNMIGNILGLTLLSGNQITFPGSSRLSLSKRNSAGLAPKRSSSDMSTSTPDAQQRPRTSYLQQDLECTCQQVGKTRSVSSFGHSRSQREESIVAKVLSVSSWRHARDPSCEKCAWEDIVQQISNRRITVGQLLDFHAQLSPQKGVMTALMPHFDAGRSTTNDVVRHAIIPRSRCDDVGRALAEIFMLEATSRRWFSAAQSPPRMVTHHWANCFRDLVAAVVADSLGLTRWDSIADQLQAGREASLRKRLQDCGALRWCYWICAFCINQHASICGDSMGRLDTVSGEVLPSCDCLTPKYLNDQRIRCELNKFDSVMEYLHQRYPRGFLQVVAVDSRFDLFSRAWCVAELVQAHSSQMDQHVVLHSPEVLEQNAPRLSSLRVEDCAASRVEDKEAILAKIGTEPDIADFNQRLQDLLLGADGLFVGWQDGHKLLMDVGAIAARAKAQGKSAPLDDDFFEI</sequence>